<evidence type="ECO:0000256" key="3">
    <source>
        <dbReference type="ARBA" id="ARBA00022840"/>
    </source>
</evidence>
<comment type="similarity">
    <text evidence="1">Belongs to the TrbE/VirB4 family.</text>
</comment>
<evidence type="ECO:0000313" key="5">
    <source>
        <dbReference type="EMBL" id="URI16150.1"/>
    </source>
</evidence>
<dbReference type="NCBIfam" id="NF010447">
    <property type="entry name" value="PRK13873.1"/>
    <property type="match status" value="1"/>
</dbReference>
<dbReference type="RefSeq" id="WP_250202299.1">
    <property type="nucleotide sequence ID" value="NZ_CP097649.1"/>
</dbReference>
<dbReference type="InterPro" id="IPR043964">
    <property type="entry name" value="P-loop_TraG"/>
</dbReference>
<dbReference type="Pfam" id="PF03135">
    <property type="entry name" value="CagE_TrbE_VirB"/>
    <property type="match status" value="1"/>
</dbReference>
<dbReference type="Gene3D" id="3.40.50.300">
    <property type="entry name" value="P-loop containing nucleotide triphosphate hydrolases"/>
    <property type="match status" value="2"/>
</dbReference>
<dbReference type="InterPro" id="IPR051162">
    <property type="entry name" value="T4SS_component"/>
</dbReference>
<dbReference type="InterPro" id="IPR018145">
    <property type="entry name" value="CagE_TrbE_VirB_cntrl_dom"/>
</dbReference>
<evidence type="ECO:0000313" key="6">
    <source>
        <dbReference type="Proteomes" id="UP001055429"/>
    </source>
</evidence>
<dbReference type="PANTHER" id="PTHR30121">
    <property type="entry name" value="UNCHARACTERIZED PROTEIN YJGR-RELATED"/>
    <property type="match status" value="1"/>
</dbReference>
<dbReference type="InterPro" id="IPR003593">
    <property type="entry name" value="AAA+_ATPase"/>
</dbReference>
<keyword evidence="3" id="KW-0067">ATP-binding</keyword>
<keyword evidence="6" id="KW-1185">Reference proteome</keyword>
<organism evidence="5 6">
    <name type="scientific">Brevundimonas albigilva</name>
    <dbReference type="NCBI Taxonomy" id="1312364"/>
    <lineage>
        <taxon>Bacteria</taxon>
        <taxon>Pseudomonadati</taxon>
        <taxon>Pseudomonadota</taxon>
        <taxon>Alphaproteobacteria</taxon>
        <taxon>Caulobacterales</taxon>
        <taxon>Caulobacteraceae</taxon>
        <taxon>Brevundimonas</taxon>
    </lineage>
</organism>
<name>A0ABY4STZ6_9CAUL</name>
<dbReference type="Pfam" id="PF19044">
    <property type="entry name" value="P-loop_TraG"/>
    <property type="match status" value="1"/>
</dbReference>
<gene>
    <name evidence="5" type="primary">trbE</name>
    <name evidence="5" type="ORF">M8231_03970</name>
</gene>
<keyword evidence="2" id="KW-0547">Nucleotide-binding</keyword>
<protein>
    <submittedName>
        <fullName evidence="5">Conjugal transfer protein TrbE</fullName>
    </submittedName>
</protein>
<dbReference type="PANTHER" id="PTHR30121:SF12">
    <property type="entry name" value="TYPE IV SECRETION SYSTEM PROTEIN CAGE"/>
    <property type="match status" value="1"/>
</dbReference>
<evidence type="ECO:0000256" key="1">
    <source>
        <dbReference type="ARBA" id="ARBA00006512"/>
    </source>
</evidence>
<dbReference type="InterPro" id="IPR027417">
    <property type="entry name" value="P-loop_NTPase"/>
</dbReference>
<sequence length="819" mass="89459">MMNLAEYRRTATRLADYLPWVALVAEGVVLNKDGSFQRTARFRGPDLDSAVAAELVAVAGRLNNAFRRLGSGWAIFVEAQRHEASTYPSDRFPDAASALLDAERKADFEEAGAHYVSGYFLTLTYLAPAEDAARTESWLYEGRERTGIDPNETLKVFVDRTDRVLALFDGFMPECAWLDSGETLTYLHSTVSTKRHRVRVPETPVYLDALLADQPLAGGLEPRLGAAHLRILTIVGFPTATTPGILDDLNRLAFPYRWSTRAILLDKTDATKLLTKIRRQWFAKRKSIAAILKEVMTNEASALVDTDAANKAADADLALQELGADYAGQTYVTATITVWDDDSRIADEKLRLVEKVVQGRDFTAMAETINAVDAWLGSLPGHVYANVRQPPISTLNLAHMIPLSAVWAGPERDEHFGSPPLLFGKTEGSTPFRLSLHVGDVGHTLVVGPTGAGKSVLLAVMALQFRRYEGSQVFAFDFGGSIRAAALAMGGDWHDLGGDLTDGAASSVSLQPLARVHDTSERAWAADWIAAILIREGVAITPDVKEHLWSALSSLASAPVEERTITGFTVLLQSNDLKQALRPYCVGGPYGRLLDAETEHLGSASVQAFEIEGLVGTGAAPAVLAYLFHRIGDRLDGAPTLLVIDEGWLALDDDAFSGQLREWLKTLRKKNASVIFATQSLSDIDNSTIAPAIIESCPTRLLLPNERAIEPQVTAIYRRFGLNDRQIEILARATPKRDYYCQSRRGNRLFELGLSEVGLALVAASAKTDQSAIARTLAEHGREGFLAAWLRQRGAEWAADLIPDLTNLIPPKPEKEQSP</sequence>
<dbReference type="SUPFAM" id="SSF52540">
    <property type="entry name" value="P-loop containing nucleoside triphosphate hydrolases"/>
    <property type="match status" value="1"/>
</dbReference>
<proteinExistence type="inferred from homology"/>
<evidence type="ECO:0000259" key="4">
    <source>
        <dbReference type="SMART" id="SM00382"/>
    </source>
</evidence>
<dbReference type="Proteomes" id="UP001055429">
    <property type="component" value="Chromosome"/>
</dbReference>
<dbReference type="SMART" id="SM00382">
    <property type="entry name" value="AAA"/>
    <property type="match status" value="1"/>
</dbReference>
<evidence type="ECO:0000256" key="2">
    <source>
        <dbReference type="ARBA" id="ARBA00022741"/>
    </source>
</evidence>
<dbReference type="EMBL" id="CP097649">
    <property type="protein sequence ID" value="URI16150.1"/>
    <property type="molecule type" value="Genomic_DNA"/>
</dbReference>
<reference evidence="5" key="1">
    <citation type="submission" date="2022-05" db="EMBL/GenBank/DDBJ databases">
        <title>Brevundimonas albigilva TT17 genome sequence.</title>
        <authorList>
            <person name="Lee K."/>
            <person name="Son H."/>
        </authorList>
    </citation>
    <scope>NUCLEOTIDE SEQUENCE</scope>
    <source>
        <strain evidence="5">TT17</strain>
    </source>
</reference>
<accession>A0ABY4STZ6</accession>
<feature type="domain" description="AAA+ ATPase" evidence="4">
    <location>
        <begin position="440"/>
        <end position="705"/>
    </location>
</feature>